<comment type="caution">
    <text evidence="2">The sequence shown here is derived from an EMBL/GenBank/DDBJ whole genome shotgun (WGS) entry which is preliminary data.</text>
</comment>
<dbReference type="EMBL" id="JAIWYP010000004">
    <property type="protein sequence ID" value="KAH3833615.1"/>
    <property type="molecule type" value="Genomic_DNA"/>
</dbReference>
<evidence type="ECO:0000256" key="1">
    <source>
        <dbReference type="SAM" id="MobiDB-lite"/>
    </source>
</evidence>
<dbReference type="AlphaFoldDB" id="A0A9D4K5U1"/>
<organism evidence="2 3">
    <name type="scientific">Dreissena polymorpha</name>
    <name type="common">Zebra mussel</name>
    <name type="synonym">Mytilus polymorpha</name>
    <dbReference type="NCBI Taxonomy" id="45954"/>
    <lineage>
        <taxon>Eukaryota</taxon>
        <taxon>Metazoa</taxon>
        <taxon>Spiralia</taxon>
        <taxon>Lophotrochozoa</taxon>
        <taxon>Mollusca</taxon>
        <taxon>Bivalvia</taxon>
        <taxon>Autobranchia</taxon>
        <taxon>Heteroconchia</taxon>
        <taxon>Euheterodonta</taxon>
        <taxon>Imparidentia</taxon>
        <taxon>Neoheterodontei</taxon>
        <taxon>Myida</taxon>
        <taxon>Dreissenoidea</taxon>
        <taxon>Dreissenidae</taxon>
        <taxon>Dreissena</taxon>
    </lineage>
</organism>
<dbReference type="Proteomes" id="UP000828390">
    <property type="component" value="Unassembled WGS sequence"/>
</dbReference>
<name>A0A9D4K5U1_DREPO</name>
<feature type="compositionally biased region" description="Basic residues" evidence="1">
    <location>
        <begin position="1"/>
        <end position="13"/>
    </location>
</feature>
<proteinExistence type="predicted"/>
<sequence>MAREKKKRQKHRQNLTESLTPPSTPTTSPPFEIKARRESRKAAGRKRVRKERSAVYRHVEKLKVKLQTNTREAERYKKTTSTS</sequence>
<keyword evidence="3" id="KW-1185">Reference proteome</keyword>
<evidence type="ECO:0000313" key="3">
    <source>
        <dbReference type="Proteomes" id="UP000828390"/>
    </source>
</evidence>
<reference evidence="2" key="1">
    <citation type="journal article" date="2019" name="bioRxiv">
        <title>The Genome of the Zebra Mussel, Dreissena polymorpha: A Resource for Invasive Species Research.</title>
        <authorList>
            <person name="McCartney M.A."/>
            <person name="Auch B."/>
            <person name="Kono T."/>
            <person name="Mallez S."/>
            <person name="Zhang Y."/>
            <person name="Obille A."/>
            <person name="Becker A."/>
            <person name="Abrahante J.E."/>
            <person name="Garbe J."/>
            <person name="Badalamenti J.P."/>
            <person name="Herman A."/>
            <person name="Mangelson H."/>
            <person name="Liachko I."/>
            <person name="Sullivan S."/>
            <person name="Sone E.D."/>
            <person name="Koren S."/>
            <person name="Silverstein K.A.T."/>
            <person name="Beckman K.B."/>
            <person name="Gohl D.M."/>
        </authorList>
    </citation>
    <scope>NUCLEOTIDE SEQUENCE</scope>
    <source>
        <strain evidence="2">Duluth1</strain>
        <tissue evidence="2">Whole animal</tissue>
    </source>
</reference>
<reference evidence="2" key="2">
    <citation type="submission" date="2020-11" db="EMBL/GenBank/DDBJ databases">
        <authorList>
            <person name="McCartney M.A."/>
            <person name="Auch B."/>
            <person name="Kono T."/>
            <person name="Mallez S."/>
            <person name="Becker A."/>
            <person name="Gohl D.M."/>
            <person name="Silverstein K.A.T."/>
            <person name="Koren S."/>
            <person name="Bechman K.B."/>
            <person name="Herman A."/>
            <person name="Abrahante J.E."/>
            <person name="Garbe J."/>
        </authorList>
    </citation>
    <scope>NUCLEOTIDE SEQUENCE</scope>
    <source>
        <strain evidence="2">Duluth1</strain>
        <tissue evidence="2">Whole animal</tissue>
    </source>
</reference>
<protein>
    <submittedName>
        <fullName evidence="2">Uncharacterized protein</fullName>
    </submittedName>
</protein>
<feature type="region of interest" description="Disordered" evidence="1">
    <location>
        <begin position="1"/>
        <end position="54"/>
    </location>
</feature>
<feature type="compositionally biased region" description="Basic residues" evidence="1">
    <location>
        <begin position="37"/>
        <end position="50"/>
    </location>
</feature>
<evidence type="ECO:0000313" key="2">
    <source>
        <dbReference type="EMBL" id="KAH3833615.1"/>
    </source>
</evidence>
<accession>A0A9D4K5U1</accession>
<gene>
    <name evidence="2" type="ORF">DPMN_106927</name>
</gene>